<dbReference type="Pfam" id="PF00293">
    <property type="entry name" value="NUDIX"/>
    <property type="match status" value="1"/>
</dbReference>
<keyword evidence="3" id="KW-0460">Magnesium</keyword>
<evidence type="ECO:0000313" key="5">
    <source>
        <dbReference type="EMBL" id="QRV15801.1"/>
    </source>
</evidence>
<dbReference type="Proteomes" id="UP000637819">
    <property type="component" value="Chromosome"/>
</dbReference>
<dbReference type="KEGG" id="hsal:JMJ58_02540"/>
<dbReference type="PROSITE" id="PS51462">
    <property type="entry name" value="NUDIX"/>
    <property type="match status" value="1"/>
</dbReference>
<organism evidence="5 6">
    <name type="scientific">Haloterrigena salifodinae</name>
    <dbReference type="NCBI Taxonomy" id="2675099"/>
    <lineage>
        <taxon>Archaea</taxon>
        <taxon>Methanobacteriati</taxon>
        <taxon>Methanobacteriota</taxon>
        <taxon>Stenosarchaea group</taxon>
        <taxon>Halobacteria</taxon>
        <taxon>Halobacteriales</taxon>
        <taxon>Natrialbaceae</taxon>
        <taxon>Haloterrigena</taxon>
    </lineage>
</organism>
<reference evidence="5 6" key="1">
    <citation type="submission" date="2021-01" db="EMBL/GenBank/DDBJ databases">
        <title>Genome Sequence and Methylation Pattern of Haloterrigena salifodinae BOL5-1, An Extremely Halophilic Archaeon from a Bolivian Salt Mine.</title>
        <authorList>
            <person name="DasSarma P."/>
            <person name="Anton B.P."/>
            <person name="DasSarma S.L."/>
            <person name="von Ehrenheim H.A.L."/>
            <person name="Martinez F.L."/>
            <person name="Guzman D."/>
            <person name="Roberts R.J."/>
            <person name="DasSarma S."/>
        </authorList>
    </citation>
    <scope>NUCLEOTIDE SEQUENCE [LARGE SCALE GENOMIC DNA]</scope>
    <source>
        <strain evidence="5 6">BOL5-1</strain>
    </source>
</reference>
<feature type="domain" description="Nudix hydrolase" evidence="4">
    <location>
        <begin position="18"/>
        <end position="152"/>
    </location>
</feature>
<dbReference type="Gene3D" id="3.90.79.10">
    <property type="entry name" value="Nucleoside Triphosphate Pyrophosphohydrolase"/>
    <property type="match status" value="1"/>
</dbReference>
<dbReference type="SUPFAM" id="SSF55811">
    <property type="entry name" value="Nudix"/>
    <property type="match status" value="1"/>
</dbReference>
<dbReference type="PANTHER" id="PTHR43046:SF12">
    <property type="entry name" value="GDP-MANNOSE MANNOSYL HYDROLASE"/>
    <property type="match status" value="1"/>
</dbReference>
<protein>
    <submittedName>
        <fullName evidence="5">NUDIX domain-containing protein</fullName>
    </submittedName>
</protein>
<dbReference type="RefSeq" id="WP_204748238.1">
    <property type="nucleotide sequence ID" value="NZ_CP069188.1"/>
</dbReference>
<evidence type="ECO:0000256" key="1">
    <source>
        <dbReference type="ARBA" id="ARBA00001946"/>
    </source>
</evidence>
<evidence type="ECO:0000259" key="4">
    <source>
        <dbReference type="PROSITE" id="PS51462"/>
    </source>
</evidence>
<evidence type="ECO:0000313" key="6">
    <source>
        <dbReference type="Proteomes" id="UP000637819"/>
    </source>
</evidence>
<comment type="cofactor">
    <cofactor evidence="1">
        <name>Mg(2+)</name>
        <dbReference type="ChEBI" id="CHEBI:18420"/>
    </cofactor>
</comment>
<sequence length="155" mass="17586">MTEDDRWVEGDDWDTIVENVPIVSVDLVVKYEGGVLLGLRENEPAKGEWFVPGGTVLKNERLTDAVQRVAKLELGCEVEIRERLGAFEHFYETSDVDGVDSKHYVANAFVVEPLKDIAESDDQHSQFGVFTPPFDDNDLHPYVERYLENTSIGRE</sequence>
<dbReference type="GeneID" id="62873966"/>
<dbReference type="InterPro" id="IPR015797">
    <property type="entry name" value="NUDIX_hydrolase-like_dom_sf"/>
</dbReference>
<dbReference type="CDD" id="cd03430">
    <property type="entry name" value="NUDIX_GDPMH_NudD"/>
    <property type="match status" value="1"/>
</dbReference>
<evidence type="ECO:0000256" key="2">
    <source>
        <dbReference type="ARBA" id="ARBA00022801"/>
    </source>
</evidence>
<evidence type="ECO:0000256" key="3">
    <source>
        <dbReference type="ARBA" id="ARBA00022842"/>
    </source>
</evidence>
<keyword evidence="2" id="KW-0378">Hydrolase</keyword>
<dbReference type="InterPro" id="IPR000086">
    <property type="entry name" value="NUDIX_hydrolase_dom"/>
</dbReference>
<gene>
    <name evidence="5" type="ORF">JMJ58_02540</name>
</gene>
<name>A0A8T8E331_9EURY</name>
<dbReference type="GO" id="GO:0016787">
    <property type="term" value="F:hydrolase activity"/>
    <property type="evidence" value="ECO:0007669"/>
    <property type="project" value="UniProtKB-KW"/>
</dbReference>
<dbReference type="PANTHER" id="PTHR43046">
    <property type="entry name" value="GDP-MANNOSE MANNOSYL HYDROLASE"/>
    <property type="match status" value="1"/>
</dbReference>
<proteinExistence type="predicted"/>
<dbReference type="OrthoDB" id="40462at2157"/>
<keyword evidence="6" id="KW-1185">Reference proteome</keyword>
<accession>A0A8T8E331</accession>
<dbReference type="AlphaFoldDB" id="A0A8T8E331"/>
<dbReference type="EMBL" id="CP069188">
    <property type="protein sequence ID" value="QRV15801.1"/>
    <property type="molecule type" value="Genomic_DNA"/>
</dbReference>